<sequence length="136" mass="15458">MLCLAWYSTTLKRCDRGATESRDTWEAIADGAESAQISAEFEDLTGHVGYHIGLEAYGDKKHMVAPTHIQEKKMKRTNWKAFISLALFQLLGIAEANRSSIIVICIDWKTKKVLDVFRVAWKSKEGESFVVWLHGR</sequence>
<dbReference type="EMBL" id="KZ503977">
    <property type="protein sequence ID" value="PKU60237.1"/>
    <property type="molecule type" value="Genomic_DNA"/>
</dbReference>
<evidence type="ECO:0000313" key="1">
    <source>
        <dbReference type="EMBL" id="PKU60237.1"/>
    </source>
</evidence>
<reference evidence="1 2" key="1">
    <citation type="journal article" date="2016" name="Sci. Rep.">
        <title>The Dendrobium catenatum Lindl. genome sequence provides insights into polysaccharide synthase, floral development and adaptive evolution.</title>
        <authorList>
            <person name="Zhang G.Q."/>
            <person name="Xu Q."/>
            <person name="Bian C."/>
            <person name="Tsai W.C."/>
            <person name="Yeh C.M."/>
            <person name="Liu K.W."/>
            <person name="Yoshida K."/>
            <person name="Zhang L.S."/>
            <person name="Chang S.B."/>
            <person name="Chen F."/>
            <person name="Shi Y."/>
            <person name="Su Y.Y."/>
            <person name="Zhang Y.Q."/>
            <person name="Chen L.J."/>
            <person name="Yin Y."/>
            <person name="Lin M."/>
            <person name="Huang H."/>
            <person name="Deng H."/>
            <person name="Wang Z.W."/>
            <person name="Zhu S.L."/>
            <person name="Zhao X."/>
            <person name="Deng C."/>
            <person name="Niu S.C."/>
            <person name="Huang J."/>
            <person name="Wang M."/>
            <person name="Liu G.H."/>
            <person name="Yang H.J."/>
            <person name="Xiao X.J."/>
            <person name="Hsiao Y.Y."/>
            <person name="Wu W.L."/>
            <person name="Chen Y.Y."/>
            <person name="Mitsuda N."/>
            <person name="Ohme-Takagi M."/>
            <person name="Luo Y.B."/>
            <person name="Van de Peer Y."/>
            <person name="Liu Z.J."/>
        </authorList>
    </citation>
    <scope>NUCLEOTIDE SEQUENCE [LARGE SCALE GENOMIC DNA]</scope>
    <source>
        <tissue evidence="1">The whole plant</tissue>
    </source>
</reference>
<reference evidence="1 2" key="2">
    <citation type="journal article" date="2017" name="Nature">
        <title>The Apostasia genome and the evolution of orchids.</title>
        <authorList>
            <person name="Zhang G.Q."/>
            <person name="Liu K.W."/>
            <person name="Li Z."/>
            <person name="Lohaus R."/>
            <person name="Hsiao Y.Y."/>
            <person name="Niu S.C."/>
            <person name="Wang J.Y."/>
            <person name="Lin Y.C."/>
            <person name="Xu Q."/>
            <person name="Chen L.J."/>
            <person name="Yoshida K."/>
            <person name="Fujiwara S."/>
            <person name="Wang Z.W."/>
            <person name="Zhang Y.Q."/>
            <person name="Mitsuda N."/>
            <person name="Wang M."/>
            <person name="Liu G.H."/>
            <person name="Pecoraro L."/>
            <person name="Huang H.X."/>
            <person name="Xiao X.J."/>
            <person name="Lin M."/>
            <person name="Wu X.Y."/>
            <person name="Wu W.L."/>
            <person name="Chen Y.Y."/>
            <person name="Chang S.B."/>
            <person name="Sakamoto S."/>
            <person name="Ohme-Takagi M."/>
            <person name="Yagi M."/>
            <person name="Zeng S.J."/>
            <person name="Shen C.Y."/>
            <person name="Yeh C.M."/>
            <person name="Luo Y.B."/>
            <person name="Tsai W.C."/>
            <person name="Van de Peer Y."/>
            <person name="Liu Z.J."/>
        </authorList>
    </citation>
    <scope>NUCLEOTIDE SEQUENCE [LARGE SCALE GENOMIC DNA]</scope>
    <source>
        <tissue evidence="1">The whole plant</tissue>
    </source>
</reference>
<organism evidence="1 2">
    <name type="scientific">Dendrobium catenatum</name>
    <dbReference type="NCBI Taxonomy" id="906689"/>
    <lineage>
        <taxon>Eukaryota</taxon>
        <taxon>Viridiplantae</taxon>
        <taxon>Streptophyta</taxon>
        <taxon>Embryophyta</taxon>
        <taxon>Tracheophyta</taxon>
        <taxon>Spermatophyta</taxon>
        <taxon>Magnoliopsida</taxon>
        <taxon>Liliopsida</taxon>
        <taxon>Asparagales</taxon>
        <taxon>Orchidaceae</taxon>
        <taxon>Epidendroideae</taxon>
        <taxon>Malaxideae</taxon>
        <taxon>Dendrobiinae</taxon>
        <taxon>Dendrobium</taxon>
    </lineage>
</organism>
<gene>
    <name evidence="1" type="ORF">MA16_Dca024099</name>
</gene>
<evidence type="ECO:0000313" key="2">
    <source>
        <dbReference type="Proteomes" id="UP000233837"/>
    </source>
</evidence>
<proteinExistence type="predicted"/>
<dbReference type="AlphaFoldDB" id="A0A2I0VA12"/>
<keyword evidence="2" id="KW-1185">Reference proteome</keyword>
<name>A0A2I0VA12_9ASPA</name>
<accession>A0A2I0VA12</accession>
<dbReference type="Proteomes" id="UP000233837">
    <property type="component" value="Unassembled WGS sequence"/>
</dbReference>
<protein>
    <submittedName>
        <fullName evidence="1">Uncharacterized protein</fullName>
    </submittedName>
</protein>